<sequence>MSEGRKPGFGEPLRNREFRALWLAELVSIVGDQLPRVALAMLVFAQTSSALLTALTYGLTLMPSLLGGMLLSGLADRFPRRDVMIVADVVRAVLAGTMAVPGMPLTALWVCVGLLGVAAGPFKAAQASLLPEVLGTAEQYEAGLSLRQFTTQTAQFVGVAAGGAVLVVIEPHLAMVLNAGTFVLSAVLVMGVVRRRPAARSADAADEPVLDGRIDVSAGRGLIGALYGLVALLGLYMVPEGLAAPYGHQLGVGAAGIGLLLAVDPVGSAVAAWLSPRLTLPSRVSTVCALAAFGGALLALCSLGPPLWLTLVLWAAVGAVTQLYVIKTQTVTAAIVPNGALGGVMGRMGTTMYCSQGLMIVAGGAVADRVGPFFAVGLAGAVAAVLAGVIGGWWLACSRRNAGSKPAGLEGGDHHSLPRMPDTSPRDRDHQASWPTEAGATPHAADQATMHRGPVCKVGNHDRK</sequence>
<dbReference type="EMBL" id="BAAAZN010000034">
    <property type="protein sequence ID" value="GAA3587002.1"/>
    <property type="molecule type" value="Genomic_DNA"/>
</dbReference>
<dbReference type="PANTHER" id="PTHR23513">
    <property type="entry name" value="INTEGRAL MEMBRANE EFFLUX PROTEIN-RELATED"/>
    <property type="match status" value="1"/>
</dbReference>
<evidence type="ECO:0000313" key="8">
    <source>
        <dbReference type="EMBL" id="GAA3587002.1"/>
    </source>
</evidence>
<feature type="region of interest" description="Disordered" evidence="6">
    <location>
        <begin position="405"/>
        <end position="464"/>
    </location>
</feature>
<feature type="transmembrane region" description="Helical" evidence="7">
    <location>
        <begin position="175"/>
        <end position="193"/>
    </location>
</feature>
<dbReference type="Gene3D" id="1.20.1250.20">
    <property type="entry name" value="MFS general substrate transporter like domains"/>
    <property type="match status" value="1"/>
</dbReference>
<dbReference type="RefSeq" id="WP_344869251.1">
    <property type="nucleotide sequence ID" value="NZ_BAAAZN010000034.1"/>
</dbReference>
<feature type="transmembrane region" description="Helical" evidence="7">
    <location>
        <begin position="21"/>
        <end position="44"/>
    </location>
</feature>
<reference evidence="9" key="1">
    <citation type="journal article" date="2019" name="Int. J. Syst. Evol. Microbiol.">
        <title>The Global Catalogue of Microorganisms (GCM) 10K type strain sequencing project: providing services to taxonomists for standard genome sequencing and annotation.</title>
        <authorList>
            <consortium name="The Broad Institute Genomics Platform"/>
            <consortium name="The Broad Institute Genome Sequencing Center for Infectious Disease"/>
            <person name="Wu L."/>
            <person name="Ma J."/>
        </authorList>
    </citation>
    <scope>NUCLEOTIDE SEQUENCE [LARGE SCALE GENOMIC DNA]</scope>
    <source>
        <strain evidence="9">JCM 16898</strain>
    </source>
</reference>
<dbReference type="Pfam" id="PF07690">
    <property type="entry name" value="MFS_1"/>
    <property type="match status" value="1"/>
</dbReference>
<dbReference type="PANTHER" id="PTHR23513:SF11">
    <property type="entry name" value="STAPHYLOFERRIN A TRANSPORTER"/>
    <property type="match status" value="1"/>
</dbReference>
<gene>
    <name evidence="8" type="ORF">GCM10022222_84630</name>
</gene>
<organism evidence="8 9">
    <name type="scientific">Amycolatopsis ultiminotia</name>
    <dbReference type="NCBI Taxonomy" id="543629"/>
    <lineage>
        <taxon>Bacteria</taxon>
        <taxon>Bacillati</taxon>
        <taxon>Actinomycetota</taxon>
        <taxon>Actinomycetes</taxon>
        <taxon>Pseudonocardiales</taxon>
        <taxon>Pseudonocardiaceae</taxon>
        <taxon>Amycolatopsis</taxon>
    </lineage>
</organism>
<feature type="transmembrane region" description="Helical" evidence="7">
    <location>
        <begin position="106"/>
        <end position="125"/>
    </location>
</feature>
<dbReference type="CDD" id="cd06173">
    <property type="entry name" value="MFS_MefA_like"/>
    <property type="match status" value="1"/>
</dbReference>
<feature type="transmembrane region" description="Helical" evidence="7">
    <location>
        <begin position="50"/>
        <end position="71"/>
    </location>
</feature>
<protein>
    <submittedName>
        <fullName evidence="8">MFS transporter</fullName>
    </submittedName>
</protein>
<name>A0ABP6YSY9_9PSEU</name>
<evidence type="ECO:0000256" key="3">
    <source>
        <dbReference type="ARBA" id="ARBA00022692"/>
    </source>
</evidence>
<keyword evidence="4 7" id="KW-1133">Transmembrane helix</keyword>
<evidence type="ECO:0000256" key="1">
    <source>
        <dbReference type="ARBA" id="ARBA00004651"/>
    </source>
</evidence>
<feature type="transmembrane region" description="Helical" evidence="7">
    <location>
        <begin position="250"/>
        <end position="274"/>
    </location>
</feature>
<keyword evidence="2" id="KW-1003">Cell membrane</keyword>
<dbReference type="PRINTS" id="PR01988">
    <property type="entry name" value="EXPORTERBACE"/>
</dbReference>
<keyword evidence="9" id="KW-1185">Reference proteome</keyword>
<proteinExistence type="predicted"/>
<feature type="transmembrane region" description="Helical" evidence="7">
    <location>
        <begin position="286"/>
        <end position="305"/>
    </location>
</feature>
<evidence type="ECO:0000313" key="9">
    <source>
        <dbReference type="Proteomes" id="UP001500689"/>
    </source>
</evidence>
<evidence type="ECO:0000256" key="5">
    <source>
        <dbReference type="ARBA" id="ARBA00023136"/>
    </source>
</evidence>
<dbReference type="InterPro" id="IPR022324">
    <property type="entry name" value="Bacilysin_exporter_BacE_put"/>
</dbReference>
<dbReference type="Proteomes" id="UP001500689">
    <property type="component" value="Unassembled WGS sequence"/>
</dbReference>
<comment type="subcellular location">
    <subcellularLocation>
        <location evidence="1">Cell membrane</location>
        <topology evidence="1">Multi-pass membrane protein</topology>
    </subcellularLocation>
</comment>
<dbReference type="SUPFAM" id="SSF103473">
    <property type="entry name" value="MFS general substrate transporter"/>
    <property type="match status" value="1"/>
</dbReference>
<evidence type="ECO:0000256" key="4">
    <source>
        <dbReference type="ARBA" id="ARBA00022989"/>
    </source>
</evidence>
<feature type="transmembrane region" description="Helical" evidence="7">
    <location>
        <begin position="221"/>
        <end position="238"/>
    </location>
</feature>
<comment type="caution">
    <text evidence="8">The sequence shown here is derived from an EMBL/GenBank/DDBJ whole genome shotgun (WGS) entry which is preliminary data.</text>
</comment>
<accession>A0ABP6YSY9</accession>
<evidence type="ECO:0000256" key="6">
    <source>
        <dbReference type="SAM" id="MobiDB-lite"/>
    </source>
</evidence>
<evidence type="ECO:0000256" key="7">
    <source>
        <dbReference type="SAM" id="Phobius"/>
    </source>
</evidence>
<feature type="transmembrane region" description="Helical" evidence="7">
    <location>
        <begin position="373"/>
        <end position="396"/>
    </location>
</feature>
<keyword evidence="3 7" id="KW-0812">Transmembrane</keyword>
<dbReference type="InterPro" id="IPR011701">
    <property type="entry name" value="MFS"/>
</dbReference>
<dbReference type="InterPro" id="IPR036259">
    <property type="entry name" value="MFS_trans_sf"/>
</dbReference>
<evidence type="ECO:0000256" key="2">
    <source>
        <dbReference type="ARBA" id="ARBA00022475"/>
    </source>
</evidence>
<keyword evidence="5 7" id="KW-0472">Membrane</keyword>